<dbReference type="Proteomes" id="UP000007257">
    <property type="component" value="Plasmid pRAHAQ01"/>
</dbReference>
<reference evidence="6 8" key="3">
    <citation type="submission" date="2024-09" db="EMBL/GenBank/DDBJ databases">
        <title>Genomes of Rahnella.</title>
        <authorList>
            <person name="Mnguni F.C."/>
            <person name="Shin G.Y."/>
            <person name="Coutinho T."/>
        </authorList>
    </citation>
    <scope>NUCLEOTIDE SEQUENCE [LARGE SCALE GENOMIC DNA]</scope>
    <source>
        <strain evidence="6 8">20WA0057</strain>
    </source>
</reference>
<dbReference type="PANTHER" id="PTHR32347:SF23">
    <property type="entry name" value="BLL5650 PROTEIN"/>
    <property type="match status" value="1"/>
</dbReference>
<keyword evidence="8" id="KW-1185">Reference proteome</keyword>
<dbReference type="GO" id="GO:0030313">
    <property type="term" value="C:cell envelope"/>
    <property type="evidence" value="ECO:0007669"/>
    <property type="project" value="UniProtKB-SubCell"/>
</dbReference>
<keyword evidence="4" id="KW-0812">Transmembrane</keyword>
<keyword evidence="5" id="KW-0614">Plasmid</keyword>
<evidence type="ECO:0000313" key="7">
    <source>
        <dbReference type="Proteomes" id="UP000007257"/>
    </source>
</evidence>
<evidence type="ECO:0000256" key="2">
    <source>
        <dbReference type="ARBA" id="ARBA00023054"/>
    </source>
</evidence>
<keyword evidence="2 3" id="KW-0175">Coiled coil</keyword>
<dbReference type="AlphaFoldDB" id="A0A0H3FMS4"/>
<evidence type="ECO:0000256" key="3">
    <source>
        <dbReference type="SAM" id="Coils"/>
    </source>
</evidence>
<dbReference type="SUPFAM" id="SSF111369">
    <property type="entry name" value="HlyD-like secretion proteins"/>
    <property type="match status" value="2"/>
</dbReference>
<dbReference type="InterPro" id="IPR050465">
    <property type="entry name" value="UPF0194_transport"/>
</dbReference>
<name>A0A0H3FMS4_RAHSY</name>
<dbReference type="HOGENOM" id="CLU_018816_16_2_6"/>
<dbReference type="Gene3D" id="2.40.30.170">
    <property type="match status" value="1"/>
</dbReference>
<accession>A0A0H3FMS4</accession>
<dbReference type="Proteomes" id="UP001598201">
    <property type="component" value="Unassembled WGS sequence"/>
</dbReference>
<dbReference type="PANTHER" id="PTHR32347">
    <property type="entry name" value="EFFLUX SYSTEM COMPONENT YKNX-RELATED"/>
    <property type="match status" value="1"/>
</dbReference>
<gene>
    <name evidence="5" type="ordered locus">Rahaq_4703</name>
    <name evidence="6" type="ORF">ACFPK4_15990</name>
</gene>
<dbReference type="OrthoDB" id="9806939at2"/>
<dbReference type="eggNOG" id="COG0845">
    <property type="taxonomic scope" value="Bacteria"/>
</dbReference>
<feature type="coiled-coil region" evidence="3">
    <location>
        <begin position="116"/>
        <end position="143"/>
    </location>
</feature>
<comment type="subcellular location">
    <subcellularLocation>
        <location evidence="1">Cell envelope</location>
    </subcellularLocation>
</comment>
<dbReference type="EMBL" id="CP002506">
    <property type="protein sequence ID" value="ADW76283.1"/>
    <property type="molecule type" value="Genomic_DNA"/>
</dbReference>
<geneLocation type="plasmid" evidence="5 7">
    <name>pRAHAQ01</name>
</geneLocation>
<feature type="transmembrane region" description="Helical" evidence="4">
    <location>
        <begin position="20"/>
        <end position="37"/>
    </location>
</feature>
<evidence type="ECO:0000313" key="8">
    <source>
        <dbReference type="Proteomes" id="UP001598201"/>
    </source>
</evidence>
<dbReference type="RefSeq" id="WP_013577964.1">
    <property type="nucleotide sequence ID" value="NC_015062.1"/>
</dbReference>
<evidence type="ECO:0000256" key="4">
    <source>
        <dbReference type="SAM" id="Phobius"/>
    </source>
</evidence>
<reference evidence="7" key="1">
    <citation type="submission" date="2011-01" db="EMBL/GenBank/DDBJ databases">
        <title>Complete sequence of plasmid1 of Rahnella sp. Y9602.</title>
        <authorList>
            <consortium name="US DOE Joint Genome Institute"/>
            <person name="Lucas S."/>
            <person name="Copeland A."/>
            <person name="Lapidus A."/>
            <person name="Cheng J.-F."/>
            <person name="Goodwin L."/>
            <person name="Pitluck S."/>
            <person name="Lu M."/>
            <person name="Detter J.C."/>
            <person name="Han C."/>
            <person name="Tapia R."/>
            <person name="Land M."/>
            <person name="Hauser L."/>
            <person name="Kyrpides N."/>
            <person name="Ivanova N."/>
            <person name="Ovchinnikova G."/>
            <person name="Pagani I."/>
            <person name="Sobecky P.A."/>
            <person name="Martinez R.J."/>
            <person name="Woyke T."/>
        </authorList>
    </citation>
    <scope>NUCLEOTIDE SEQUENCE [LARGE SCALE GENOMIC DNA]</scope>
    <source>
        <strain evidence="7">Y9602</strain>
        <plasmid evidence="7">pRAHAQ01</plasmid>
    </source>
</reference>
<evidence type="ECO:0000313" key="6">
    <source>
        <dbReference type="EMBL" id="MFD3225039.1"/>
    </source>
</evidence>
<sequence length="416" mass="46242">MDISIPQPGNKFILKRYRKFIVAGALFLATLAAIYNYRFSPYQISRGSIAVGQVQYGSFSVEVRGNGVLLPRDINWVAANVDARVEEVIYKPGMKVNKGQLLVRMSNPTLEQKLQENRLELDARRAETDATNAELQNKILSQEALVLDAKSRLLSSTMRLAAQKKYIAAVPMLEYETTRINTEQYRQQVVLEEKRLKTLKLSIDADIKASAMRLNKLESLVLLSQQEVDSLNVTSPIEGILQDVKVQVGQRVTTGTSIARLAKEKELYAELKVPELQSRDLAVGQQVTINTGRSQFTGVLSRVDPAVTNGTVKVDVTFNQPLPQEARPDLSVDGLIAVTKINDSLYVERPPFAQNNLPSMLYRLDEKERSATKMKVNFGQGSADYIQVTSGLRAGDKIILSDGSAWQGADQIEITK</sequence>
<keyword evidence="4" id="KW-1133">Transmembrane helix</keyword>
<dbReference type="Gene3D" id="2.40.50.100">
    <property type="match status" value="1"/>
</dbReference>
<reference evidence="5 7" key="2">
    <citation type="journal article" date="2012" name="J. Bacteriol.">
        <title>Complete Genome Sequence of Rahnella sp. Strain Y9602, a Gammaproteobacterium Isolate from Metal- and Radionuclide-Contaminated Soil.</title>
        <authorList>
            <person name="Martinez R.J."/>
            <person name="Bruce D."/>
            <person name="Detter C."/>
            <person name="Goodwin L.A."/>
            <person name="Han J."/>
            <person name="Han C.S."/>
            <person name="Held B."/>
            <person name="Land M.L."/>
            <person name="Mikhailova N."/>
            <person name="Nolan M."/>
            <person name="Pennacchio L."/>
            <person name="Pitluck S."/>
            <person name="Tapia R."/>
            <person name="Woyke T."/>
            <person name="Sobecky P.A."/>
        </authorList>
    </citation>
    <scope>NUCLEOTIDE SEQUENCE [LARGE SCALE GENOMIC DNA]</scope>
    <source>
        <strain evidence="5 7">Y9602</strain>
        <plasmid evidence="5 7">pRAHAQ01</plasmid>
    </source>
</reference>
<evidence type="ECO:0000256" key="1">
    <source>
        <dbReference type="ARBA" id="ARBA00004196"/>
    </source>
</evidence>
<protein>
    <submittedName>
        <fullName evidence="6">Efflux RND transporter periplasmic adaptor subunit</fullName>
    </submittedName>
    <submittedName>
        <fullName evidence="5">Efflux transporter, RND family, MFP subunit</fullName>
    </submittedName>
</protein>
<dbReference type="EMBL" id="JBHUCJ010000040">
    <property type="protein sequence ID" value="MFD3225039.1"/>
    <property type="molecule type" value="Genomic_DNA"/>
</dbReference>
<dbReference type="KEGG" id="rah:Rahaq_4703"/>
<evidence type="ECO:0000313" key="5">
    <source>
        <dbReference type="EMBL" id="ADW76283.1"/>
    </source>
</evidence>
<organism evidence="5 7">
    <name type="scientific">Rahnella sp. (strain Y9602)</name>
    <dbReference type="NCBI Taxonomy" id="2703885"/>
    <lineage>
        <taxon>Bacteria</taxon>
        <taxon>Pseudomonadati</taxon>
        <taxon>Pseudomonadota</taxon>
        <taxon>Gammaproteobacteria</taxon>
        <taxon>Enterobacterales</taxon>
        <taxon>Yersiniaceae</taxon>
        <taxon>Rahnella</taxon>
    </lineage>
</organism>
<keyword evidence="4" id="KW-0472">Membrane</keyword>
<proteinExistence type="predicted"/>